<organism evidence="3 4">
    <name type="scientific">Genlisea aurea</name>
    <dbReference type="NCBI Taxonomy" id="192259"/>
    <lineage>
        <taxon>Eukaryota</taxon>
        <taxon>Viridiplantae</taxon>
        <taxon>Streptophyta</taxon>
        <taxon>Embryophyta</taxon>
        <taxon>Tracheophyta</taxon>
        <taxon>Spermatophyta</taxon>
        <taxon>Magnoliopsida</taxon>
        <taxon>eudicotyledons</taxon>
        <taxon>Gunneridae</taxon>
        <taxon>Pentapetalae</taxon>
        <taxon>asterids</taxon>
        <taxon>lamiids</taxon>
        <taxon>Lamiales</taxon>
        <taxon>Lentibulariaceae</taxon>
        <taxon>Genlisea</taxon>
    </lineage>
</organism>
<dbReference type="OrthoDB" id="1919859at2759"/>
<reference evidence="3 4" key="1">
    <citation type="journal article" date="2013" name="BMC Genomics">
        <title>The miniature genome of a carnivorous plant Genlisea aurea contains a low number of genes and short non-coding sequences.</title>
        <authorList>
            <person name="Leushkin E.V."/>
            <person name="Sutormin R.A."/>
            <person name="Nabieva E.R."/>
            <person name="Penin A.A."/>
            <person name="Kondrashov A.S."/>
            <person name="Logacheva M.D."/>
        </authorList>
    </citation>
    <scope>NUCLEOTIDE SEQUENCE [LARGE SCALE GENOMIC DNA]</scope>
</reference>
<dbReference type="PANTHER" id="PTHR33270">
    <property type="entry name" value="BNAC05G50380D PROTEIN"/>
    <property type="match status" value="1"/>
</dbReference>
<accession>S8DKI8</accession>
<evidence type="ECO:0000259" key="2">
    <source>
        <dbReference type="Pfam" id="PF23156"/>
    </source>
</evidence>
<feature type="domain" description="DUF7054" evidence="2">
    <location>
        <begin position="51"/>
        <end position="109"/>
    </location>
</feature>
<feature type="compositionally biased region" description="Low complexity" evidence="1">
    <location>
        <begin position="1"/>
        <end position="11"/>
    </location>
</feature>
<dbReference type="AlphaFoldDB" id="S8DKI8"/>
<dbReference type="Pfam" id="PF23156">
    <property type="entry name" value="DUF7054"/>
    <property type="match status" value="1"/>
</dbReference>
<protein>
    <recommendedName>
        <fullName evidence="2">DUF7054 domain-containing protein</fullName>
    </recommendedName>
</protein>
<comment type="caution">
    <text evidence="3">The sequence shown here is derived from an EMBL/GenBank/DDBJ whole genome shotgun (WGS) entry which is preliminary data.</text>
</comment>
<dbReference type="PANTHER" id="PTHR33270:SF5">
    <property type="entry name" value="GB|AAC00605.1"/>
    <property type="match status" value="1"/>
</dbReference>
<feature type="region of interest" description="Disordered" evidence="1">
    <location>
        <begin position="1"/>
        <end position="44"/>
    </location>
</feature>
<evidence type="ECO:0000313" key="3">
    <source>
        <dbReference type="EMBL" id="EPS60022.1"/>
    </source>
</evidence>
<dbReference type="InterPro" id="IPR040358">
    <property type="entry name" value="At4g22758-like"/>
</dbReference>
<keyword evidence="4" id="KW-1185">Reference proteome</keyword>
<proteinExistence type="predicted"/>
<dbReference type="Proteomes" id="UP000015453">
    <property type="component" value="Unassembled WGS sequence"/>
</dbReference>
<evidence type="ECO:0000256" key="1">
    <source>
        <dbReference type="SAM" id="MobiDB-lite"/>
    </source>
</evidence>
<evidence type="ECO:0000313" key="4">
    <source>
        <dbReference type="Proteomes" id="UP000015453"/>
    </source>
</evidence>
<name>S8DKI8_9LAMI</name>
<dbReference type="InterPro" id="IPR055482">
    <property type="entry name" value="DUF7054"/>
</dbReference>
<sequence>MNPKLKMGSSSLEKKLSLQKSTKTTEEIKKSVDEKMRRSISDKGLFPPDHSNRYLVIINVVGGTGPIKFLVNRDSNVKSVIEKALKIYNREGRHPAIGSDTNNLYLYPADVIGSDGITHIIICKSLII</sequence>
<dbReference type="EMBL" id="AUSU01007888">
    <property type="protein sequence ID" value="EPS60022.1"/>
    <property type="molecule type" value="Genomic_DNA"/>
</dbReference>
<feature type="compositionally biased region" description="Basic and acidic residues" evidence="1">
    <location>
        <begin position="23"/>
        <end position="41"/>
    </location>
</feature>
<gene>
    <name evidence="3" type="ORF">M569_14782</name>
</gene>